<keyword evidence="3" id="KW-0347">Helicase</keyword>
<dbReference type="Proteomes" id="UP000266005">
    <property type="component" value="Unassembled WGS sequence"/>
</dbReference>
<evidence type="ECO:0000313" key="7">
    <source>
        <dbReference type="Proteomes" id="UP000266005"/>
    </source>
</evidence>
<evidence type="ECO:0000256" key="1">
    <source>
        <dbReference type="ARBA" id="ARBA00022741"/>
    </source>
</evidence>
<dbReference type="Pfam" id="PF13245">
    <property type="entry name" value="AAA_19"/>
    <property type="match status" value="1"/>
</dbReference>
<proteinExistence type="predicted"/>
<keyword evidence="2" id="KW-0378">Hydrolase</keyword>
<accession>A0A399SKG5</accession>
<dbReference type="RefSeq" id="WP_119430554.1">
    <property type="nucleotide sequence ID" value="NZ_QWGE01000001.1"/>
</dbReference>
<dbReference type="PANTHER" id="PTHR43788:SF8">
    <property type="entry name" value="DNA-BINDING PROTEIN SMUBP-2"/>
    <property type="match status" value="1"/>
</dbReference>
<feature type="domain" description="DNA2/NAM7 helicase-like C-terminal" evidence="5">
    <location>
        <begin position="408"/>
        <end position="554"/>
    </location>
</feature>
<dbReference type="PANTHER" id="PTHR43788">
    <property type="entry name" value="DNA2/NAM7 HELICASE FAMILY MEMBER"/>
    <property type="match status" value="1"/>
</dbReference>
<dbReference type="InterPro" id="IPR027417">
    <property type="entry name" value="P-loop_NTPase"/>
</dbReference>
<dbReference type="Pfam" id="PF13087">
    <property type="entry name" value="AAA_12"/>
    <property type="match status" value="1"/>
</dbReference>
<dbReference type="AlphaFoldDB" id="A0A399SKG5"/>
<dbReference type="InterPro" id="IPR041679">
    <property type="entry name" value="DNA2/NAM7-like_C"/>
</dbReference>
<evidence type="ECO:0000313" key="6">
    <source>
        <dbReference type="EMBL" id="RIJ42672.1"/>
    </source>
</evidence>
<evidence type="ECO:0000256" key="3">
    <source>
        <dbReference type="ARBA" id="ARBA00022806"/>
    </source>
</evidence>
<comment type="caution">
    <text evidence="6">The sequence shown here is derived from an EMBL/GenBank/DDBJ whole genome shotgun (WGS) entry which is preliminary data.</text>
</comment>
<dbReference type="EMBL" id="QWGE01000001">
    <property type="protein sequence ID" value="RIJ42672.1"/>
    <property type="molecule type" value="Genomic_DNA"/>
</dbReference>
<organism evidence="6 7">
    <name type="scientific">Pontibacter oryzae</name>
    <dbReference type="NCBI Taxonomy" id="2304593"/>
    <lineage>
        <taxon>Bacteria</taxon>
        <taxon>Pseudomonadati</taxon>
        <taxon>Bacteroidota</taxon>
        <taxon>Cytophagia</taxon>
        <taxon>Cytophagales</taxon>
        <taxon>Hymenobacteraceae</taxon>
        <taxon>Pontibacter</taxon>
    </lineage>
</organism>
<reference evidence="7" key="1">
    <citation type="submission" date="2018-08" db="EMBL/GenBank/DDBJ databases">
        <title>Mucilaginibacter sp. MYSH2.</title>
        <authorList>
            <person name="Seo T."/>
        </authorList>
    </citation>
    <scope>NUCLEOTIDE SEQUENCE [LARGE SCALE GENOMIC DNA]</scope>
    <source>
        <strain evidence="7">KIRAN</strain>
    </source>
</reference>
<gene>
    <name evidence="6" type="ORF">D1627_02110</name>
</gene>
<dbReference type="Gene3D" id="3.40.50.300">
    <property type="entry name" value="P-loop containing nucleotide triphosphate hydrolases"/>
    <property type="match status" value="3"/>
</dbReference>
<dbReference type="GO" id="GO:0043139">
    <property type="term" value="F:5'-3' DNA helicase activity"/>
    <property type="evidence" value="ECO:0007669"/>
    <property type="project" value="TreeGrafter"/>
</dbReference>
<dbReference type="OrthoDB" id="9757917at2"/>
<dbReference type="InterPro" id="IPR050534">
    <property type="entry name" value="Coronavir_polyprotein_1ab"/>
</dbReference>
<sequence length="581" mass="65513">MMTLDEQNQFYQRELDTLELAVKEIFYSSAASLKANGKLHRGLYTGYDPKRGNIFIDFKLSAGEKLPRLDSEYLCFLVSPEFVHESSWGRRTYQDFIGDVAEQDITEVKLVNYTESLSGDPNRIAGIFNDVSPEFLNGLKPNAVVLLGPKEPPYEYLINLKKLTEEVKSNSTSNASYCRLLNFEYTLEENRFPEITVDSDKQYLDLISRAEKENVISIQGPPGTGKTHLVAQIVSELLSKNNSVLLTAQTNKAVVEVCNKEFLKPYLDQGVVYKRSLKTNEIAQFPKLQPISQVTAIPGSLILATYYTFSNAWEEFNQAVFDYVIVEEASQAFLTTIAGALKMGKKVIVVGDSYQLEPIVNQNRPERISKHIYKLINGLETFVQISDYAYLRKIISYRLTGRSVSYTNYFYENTLKSGNKKTKTKYLAHLGSFEKYIHPDGGPTLIKLAMPRTKEPGLSLQFLKNSIQEIDTKQLEVAILTPFVDTAKFLQSSLLPELKGKKVLIETVDRVQGLDVDLCFYILPDTSKDYSLSRNRYNVATSRAKLASIVVGPKQLAGALSGSSEALKYLRALDKEFSFDL</sequence>
<keyword evidence="1" id="KW-0547">Nucleotide-binding</keyword>
<evidence type="ECO:0000256" key="4">
    <source>
        <dbReference type="ARBA" id="ARBA00022840"/>
    </source>
</evidence>
<evidence type="ECO:0000259" key="5">
    <source>
        <dbReference type="Pfam" id="PF13087"/>
    </source>
</evidence>
<keyword evidence="7" id="KW-1185">Reference proteome</keyword>
<name>A0A399SKG5_9BACT</name>
<protein>
    <recommendedName>
        <fullName evidence="5">DNA2/NAM7 helicase-like C-terminal domain-containing protein</fullName>
    </recommendedName>
</protein>
<dbReference type="GO" id="GO:0005524">
    <property type="term" value="F:ATP binding"/>
    <property type="evidence" value="ECO:0007669"/>
    <property type="project" value="UniProtKB-KW"/>
</dbReference>
<dbReference type="SUPFAM" id="SSF52540">
    <property type="entry name" value="P-loop containing nucleoside triphosphate hydrolases"/>
    <property type="match status" value="1"/>
</dbReference>
<keyword evidence="4" id="KW-0067">ATP-binding</keyword>
<dbReference type="GO" id="GO:0016787">
    <property type="term" value="F:hydrolase activity"/>
    <property type="evidence" value="ECO:0007669"/>
    <property type="project" value="UniProtKB-KW"/>
</dbReference>
<evidence type="ECO:0000256" key="2">
    <source>
        <dbReference type="ARBA" id="ARBA00022801"/>
    </source>
</evidence>